<dbReference type="VEuPathDB" id="FungiDB:MUCCIDRAFT_159187"/>
<comment type="subcellular location">
    <subcellularLocation>
        <location evidence="1">Nucleus</location>
    </subcellularLocation>
</comment>
<dbReference type="PANTHER" id="PTHR22812">
    <property type="entry name" value="CHROMOBOX PROTEIN"/>
    <property type="match status" value="1"/>
</dbReference>
<dbReference type="CDD" id="cd00024">
    <property type="entry name" value="CD_CSD"/>
    <property type="match status" value="1"/>
</dbReference>
<comment type="caution">
    <text evidence="4">The sequence shown here is derived from an EMBL/GenBank/DDBJ whole genome shotgun (WGS) entry which is preliminary data.</text>
</comment>
<dbReference type="SUPFAM" id="SSF54160">
    <property type="entry name" value="Chromo domain-like"/>
    <property type="match status" value="2"/>
</dbReference>
<feature type="domain" description="Chromo" evidence="3">
    <location>
        <begin position="18"/>
        <end position="79"/>
    </location>
</feature>
<dbReference type="Pfam" id="PF00385">
    <property type="entry name" value="Chromo"/>
    <property type="match status" value="1"/>
</dbReference>
<sequence>MSPKQNKKAQEEEEDAIYEVEQIVGHRRSEKNQGMIEYLIKWKDYAPEYNTWEKERNVYSKGLINNYWSTQPYSLATFRKNAHETDSSIPKKRPATSQATKVDRKQLAQEIKSSQISTAPPSGLVWSDVEAIVNVFHSEPATVFAEVKWKNGKRNTYIPTRIIKKYCPQQLIVFYESQIEFYLPP</sequence>
<dbReference type="InterPro" id="IPR051219">
    <property type="entry name" value="Heterochromatin_chromo-domain"/>
</dbReference>
<dbReference type="Proteomes" id="UP000077051">
    <property type="component" value="Unassembled WGS sequence"/>
</dbReference>
<dbReference type="InterPro" id="IPR000953">
    <property type="entry name" value="Chromo/chromo_shadow_dom"/>
</dbReference>
<dbReference type="PROSITE" id="PS50013">
    <property type="entry name" value="CHROMO_2"/>
    <property type="match status" value="1"/>
</dbReference>
<dbReference type="OrthoDB" id="433924at2759"/>
<dbReference type="InterPro" id="IPR016197">
    <property type="entry name" value="Chromo-like_dom_sf"/>
</dbReference>
<dbReference type="Pfam" id="PF01393">
    <property type="entry name" value="Chromo_shadow"/>
    <property type="match status" value="1"/>
</dbReference>
<dbReference type="EMBL" id="AMYB01000001">
    <property type="protein sequence ID" value="OAD09021.1"/>
    <property type="molecule type" value="Genomic_DNA"/>
</dbReference>
<evidence type="ECO:0000313" key="5">
    <source>
        <dbReference type="Proteomes" id="UP000077051"/>
    </source>
</evidence>
<gene>
    <name evidence="4" type="ORF">MUCCIDRAFT_159187</name>
</gene>
<dbReference type="AlphaFoldDB" id="A0A168QBY8"/>
<protein>
    <recommendedName>
        <fullName evidence="3">Chromo domain-containing protein</fullName>
    </recommendedName>
</protein>
<evidence type="ECO:0000256" key="1">
    <source>
        <dbReference type="ARBA" id="ARBA00004123"/>
    </source>
</evidence>
<name>A0A168QBY8_MUCCL</name>
<dbReference type="SMART" id="SM00300">
    <property type="entry name" value="ChSh"/>
    <property type="match status" value="1"/>
</dbReference>
<dbReference type="InterPro" id="IPR008251">
    <property type="entry name" value="Chromo_shadow_dom"/>
</dbReference>
<organism evidence="4 5">
    <name type="scientific">Mucor lusitanicus CBS 277.49</name>
    <dbReference type="NCBI Taxonomy" id="747725"/>
    <lineage>
        <taxon>Eukaryota</taxon>
        <taxon>Fungi</taxon>
        <taxon>Fungi incertae sedis</taxon>
        <taxon>Mucoromycota</taxon>
        <taxon>Mucoromycotina</taxon>
        <taxon>Mucoromycetes</taxon>
        <taxon>Mucorales</taxon>
        <taxon>Mucorineae</taxon>
        <taxon>Mucoraceae</taxon>
        <taxon>Mucor</taxon>
    </lineage>
</organism>
<dbReference type="InterPro" id="IPR023780">
    <property type="entry name" value="Chromo_domain"/>
</dbReference>
<dbReference type="CDD" id="cd00034">
    <property type="entry name" value="CSD"/>
    <property type="match status" value="1"/>
</dbReference>
<evidence type="ECO:0000256" key="2">
    <source>
        <dbReference type="ARBA" id="ARBA00023242"/>
    </source>
</evidence>
<accession>A0A168QBY8</accession>
<dbReference type="GO" id="GO:0005634">
    <property type="term" value="C:nucleus"/>
    <property type="evidence" value="ECO:0007669"/>
    <property type="project" value="UniProtKB-SubCell"/>
</dbReference>
<dbReference type="SMART" id="SM00298">
    <property type="entry name" value="CHROMO"/>
    <property type="match status" value="2"/>
</dbReference>
<dbReference type="STRING" id="747725.A0A168QBY8"/>
<evidence type="ECO:0000313" key="4">
    <source>
        <dbReference type="EMBL" id="OAD09021.1"/>
    </source>
</evidence>
<proteinExistence type="predicted"/>
<keyword evidence="5" id="KW-1185">Reference proteome</keyword>
<evidence type="ECO:0000259" key="3">
    <source>
        <dbReference type="PROSITE" id="PS50013"/>
    </source>
</evidence>
<keyword evidence="2" id="KW-0539">Nucleus</keyword>
<dbReference type="Gene3D" id="2.40.50.40">
    <property type="match status" value="2"/>
</dbReference>
<reference evidence="4 5" key="1">
    <citation type="submission" date="2015-06" db="EMBL/GenBank/DDBJ databases">
        <title>Expansion of signal transduction pathways in fungi by whole-genome duplication.</title>
        <authorList>
            <consortium name="DOE Joint Genome Institute"/>
            <person name="Corrochano L.M."/>
            <person name="Kuo A."/>
            <person name="Marcet-Houben M."/>
            <person name="Polaino S."/>
            <person name="Salamov A."/>
            <person name="Villalobos J.M."/>
            <person name="Alvarez M.I."/>
            <person name="Avalos J."/>
            <person name="Benito E.P."/>
            <person name="Benoit I."/>
            <person name="Burger G."/>
            <person name="Camino L.P."/>
            <person name="Canovas D."/>
            <person name="Cerda-Olmedo E."/>
            <person name="Cheng J.-F."/>
            <person name="Dominguez A."/>
            <person name="Elias M."/>
            <person name="Eslava A.P."/>
            <person name="Glaser F."/>
            <person name="Grimwood J."/>
            <person name="Gutierrez G."/>
            <person name="Heitman J."/>
            <person name="Henrissat B."/>
            <person name="Iturriaga E.A."/>
            <person name="Lang B.F."/>
            <person name="Lavin J.L."/>
            <person name="Lee S."/>
            <person name="Li W."/>
            <person name="Lindquist E."/>
            <person name="Lopez-Garcia S."/>
            <person name="Luque E.M."/>
            <person name="Marcos A.T."/>
            <person name="Martin J."/>
            <person name="Mccluskey K."/>
            <person name="Medina H.R."/>
            <person name="Miralles-Duran A."/>
            <person name="Miyazaki A."/>
            <person name="Munoz-Torres E."/>
            <person name="Oguiza J.A."/>
            <person name="Ohm R."/>
            <person name="Olmedo M."/>
            <person name="Orejas M."/>
            <person name="Ortiz-Castellanos L."/>
            <person name="Pisabarro A.G."/>
            <person name="Rodriguez-Romero J."/>
            <person name="Ruiz-Herrera J."/>
            <person name="Ruiz-Vazquez R."/>
            <person name="Sanz C."/>
            <person name="Schackwitz W."/>
            <person name="Schmutz J."/>
            <person name="Shahriari M."/>
            <person name="Shelest E."/>
            <person name="Silva-Franco F."/>
            <person name="Soanes D."/>
            <person name="Syed K."/>
            <person name="Tagua V.G."/>
            <person name="Talbot N.J."/>
            <person name="Thon M."/>
            <person name="De Vries R.P."/>
            <person name="Wiebenga A."/>
            <person name="Yadav J.S."/>
            <person name="Braun E.L."/>
            <person name="Baker S."/>
            <person name="Garre V."/>
            <person name="Horwitz B."/>
            <person name="Torres-Martinez S."/>
            <person name="Idnurm A."/>
            <person name="Herrera-Estrella A."/>
            <person name="Gabaldon T."/>
            <person name="Grigoriev I.V."/>
        </authorList>
    </citation>
    <scope>NUCLEOTIDE SEQUENCE [LARGE SCALE GENOMIC DNA]</scope>
    <source>
        <strain evidence="4 5">CBS 277.49</strain>
    </source>
</reference>